<dbReference type="Pfam" id="PF00694">
    <property type="entry name" value="Aconitase_C"/>
    <property type="match status" value="1"/>
</dbReference>
<dbReference type="InterPro" id="IPR015928">
    <property type="entry name" value="Aconitase/3IPM_dehydase_swvl"/>
</dbReference>
<evidence type="ECO:0000256" key="8">
    <source>
        <dbReference type="ARBA" id="ARBA00023239"/>
    </source>
</evidence>
<evidence type="ECO:0000256" key="3">
    <source>
        <dbReference type="ARBA" id="ARBA00004729"/>
    </source>
</evidence>
<dbReference type="RefSeq" id="WP_161021540.1">
    <property type="nucleotide sequence ID" value="NZ_WWCP01000053.1"/>
</dbReference>
<evidence type="ECO:0000256" key="9">
    <source>
        <dbReference type="ARBA" id="ARBA00023304"/>
    </source>
</evidence>
<evidence type="ECO:0000256" key="2">
    <source>
        <dbReference type="ARBA" id="ARBA00002695"/>
    </source>
</evidence>
<dbReference type="InterPro" id="IPR004431">
    <property type="entry name" value="3-IsopropMal_deHydase_ssu"/>
</dbReference>
<dbReference type="EC" id="4.2.1.33" evidence="10"/>
<dbReference type="SUPFAM" id="SSF52016">
    <property type="entry name" value="LeuD/IlvD-like"/>
    <property type="match status" value="1"/>
</dbReference>
<dbReference type="InterPro" id="IPR050075">
    <property type="entry name" value="LeuD"/>
</dbReference>
<comment type="catalytic activity">
    <reaction evidence="1 10">
        <text>(2R,3S)-3-isopropylmalate = (2S)-2-isopropylmalate</text>
        <dbReference type="Rhea" id="RHEA:32287"/>
        <dbReference type="ChEBI" id="CHEBI:1178"/>
        <dbReference type="ChEBI" id="CHEBI:35121"/>
        <dbReference type="EC" id="4.2.1.33"/>
    </reaction>
</comment>
<evidence type="ECO:0000256" key="7">
    <source>
        <dbReference type="ARBA" id="ARBA00022605"/>
    </source>
</evidence>
<dbReference type="EMBL" id="WWCP01000053">
    <property type="protein sequence ID" value="MYM85198.1"/>
    <property type="molecule type" value="Genomic_DNA"/>
</dbReference>
<dbReference type="PANTHER" id="PTHR43345">
    <property type="entry name" value="3-ISOPROPYLMALATE DEHYDRATASE SMALL SUBUNIT 2-RELATED-RELATED"/>
    <property type="match status" value="1"/>
</dbReference>
<proteinExistence type="inferred from homology"/>
<name>A0A6L8MT33_9BURK</name>
<dbReference type="GO" id="GO:0009098">
    <property type="term" value="P:L-leucine biosynthetic process"/>
    <property type="evidence" value="ECO:0007669"/>
    <property type="project" value="UniProtKB-UniRule"/>
</dbReference>
<dbReference type="NCBIfam" id="NF002458">
    <property type="entry name" value="PRK01641.1"/>
    <property type="match status" value="1"/>
</dbReference>
<dbReference type="InterPro" id="IPR033940">
    <property type="entry name" value="IPMI_Swivel"/>
</dbReference>
<dbReference type="PANTHER" id="PTHR43345:SF5">
    <property type="entry name" value="3-ISOPROPYLMALATE DEHYDRATASE SMALL SUBUNIT"/>
    <property type="match status" value="1"/>
</dbReference>
<comment type="similarity">
    <text evidence="4 10">Belongs to the LeuD family. LeuD type 1 subfamily.</text>
</comment>
<dbReference type="Gene3D" id="3.20.19.10">
    <property type="entry name" value="Aconitase, domain 4"/>
    <property type="match status" value="1"/>
</dbReference>
<comment type="subunit">
    <text evidence="5 10">Heterodimer of LeuC and LeuD.</text>
</comment>
<evidence type="ECO:0000256" key="6">
    <source>
        <dbReference type="ARBA" id="ARBA00022430"/>
    </source>
</evidence>
<comment type="caution">
    <text evidence="12">The sequence shown here is derived from an EMBL/GenBank/DDBJ whole genome shotgun (WGS) entry which is preliminary data.</text>
</comment>
<protein>
    <recommendedName>
        <fullName evidence="10">3-isopropylmalate dehydratase small subunit</fullName>
        <ecNumber evidence="10">4.2.1.33</ecNumber>
    </recommendedName>
    <alternativeName>
        <fullName evidence="10">Alpha-IPM isomerase</fullName>
        <shortName evidence="10">IPMI</shortName>
    </alternativeName>
    <alternativeName>
        <fullName evidence="10">Isopropylmalate isomerase</fullName>
    </alternativeName>
</protein>
<dbReference type="NCBIfam" id="TIGR00171">
    <property type="entry name" value="leuD"/>
    <property type="match status" value="1"/>
</dbReference>
<dbReference type="AlphaFoldDB" id="A0A6L8MT33"/>
<gene>
    <name evidence="10 12" type="primary">leuD</name>
    <name evidence="12" type="ORF">GTP44_25060</name>
</gene>
<evidence type="ECO:0000256" key="5">
    <source>
        <dbReference type="ARBA" id="ARBA00011271"/>
    </source>
</evidence>
<keyword evidence="6 10" id="KW-0432">Leucine biosynthesis</keyword>
<reference evidence="12 13" key="1">
    <citation type="submission" date="2019-12" db="EMBL/GenBank/DDBJ databases">
        <title>Novel species isolated from a subtropical stream in China.</title>
        <authorList>
            <person name="Lu H."/>
        </authorList>
    </citation>
    <scope>NUCLEOTIDE SEQUENCE [LARGE SCALE GENOMIC DNA]</scope>
    <source>
        <strain evidence="12 13">FT50W</strain>
    </source>
</reference>
<accession>A0A6L8MT33</accession>
<evidence type="ECO:0000313" key="13">
    <source>
        <dbReference type="Proteomes" id="UP000474565"/>
    </source>
</evidence>
<comment type="function">
    <text evidence="2 10">Catalyzes the isomerization between 2-isopropylmalate and 3-isopropylmalate, via the formation of 2-isopropylmaleate.</text>
</comment>
<dbReference type="InterPro" id="IPR000573">
    <property type="entry name" value="AconitaseA/IPMdHydase_ssu_swvl"/>
</dbReference>
<feature type="domain" description="Aconitase A/isopropylmalate dehydratase small subunit swivel" evidence="11">
    <location>
        <begin position="8"/>
        <end position="121"/>
    </location>
</feature>
<keyword evidence="7 10" id="KW-0028">Amino-acid biosynthesis</keyword>
<dbReference type="HAMAP" id="MF_01031">
    <property type="entry name" value="LeuD_type1"/>
    <property type="match status" value="1"/>
</dbReference>
<dbReference type="Proteomes" id="UP000474565">
    <property type="component" value="Unassembled WGS sequence"/>
</dbReference>
<organism evidence="12 13">
    <name type="scientific">Duganella lactea</name>
    <dbReference type="NCBI Taxonomy" id="2692173"/>
    <lineage>
        <taxon>Bacteria</taxon>
        <taxon>Pseudomonadati</taxon>
        <taxon>Pseudomonadota</taxon>
        <taxon>Betaproteobacteria</taxon>
        <taxon>Burkholderiales</taxon>
        <taxon>Oxalobacteraceae</taxon>
        <taxon>Telluria group</taxon>
        <taxon>Duganella</taxon>
    </lineage>
</organism>
<evidence type="ECO:0000256" key="4">
    <source>
        <dbReference type="ARBA" id="ARBA00009845"/>
    </source>
</evidence>
<keyword evidence="8 10" id="KW-0456">Lyase</keyword>
<evidence type="ECO:0000256" key="10">
    <source>
        <dbReference type="HAMAP-Rule" id="MF_01031"/>
    </source>
</evidence>
<dbReference type="CDD" id="cd01577">
    <property type="entry name" value="IPMI_Swivel"/>
    <property type="match status" value="1"/>
</dbReference>
<evidence type="ECO:0000256" key="1">
    <source>
        <dbReference type="ARBA" id="ARBA00000491"/>
    </source>
</evidence>
<evidence type="ECO:0000313" key="12">
    <source>
        <dbReference type="EMBL" id="MYM85198.1"/>
    </source>
</evidence>
<dbReference type="GO" id="GO:0009316">
    <property type="term" value="C:3-isopropylmalate dehydratase complex"/>
    <property type="evidence" value="ECO:0007669"/>
    <property type="project" value="InterPro"/>
</dbReference>
<comment type="pathway">
    <text evidence="3 10">Amino-acid biosynthesis; L-leucine biosynthesis; L-leucine from 3-methyl-2-oxobutanoate: step 2/4.</text>
</comment>
<sequence>MSDSRYINGTAAPLPTPNLDTDQIMPKQFLRGIDKAGLDKGVLYDMRYDTNHQLRTDFVLNQAAYKGTSILVGGSNFGCGSSREHAVWGLQQFGIRAVIASSFGEIFYSNAMNNRLMLVMLDEADVLRIMADASNPASNAIQIDVAHRTVRSNSVEAQFTLSERHRHMFLEGLDMIGATLALNEKISAFQEAHWHHRPWLKNVAARTKERLNNVAHHSI</sequence>
<keyword evidence="9 10" id="KW-0100">Branched-chain amino acid biosynthesis</keyword>
<dbReference type="GO" id="GO:0003861">
    <property type="term" value="F:3-isopropylmalate dehydratase activity"/>
    <property type="evidence" value="ECO:0007669"/>
    <property type="project" value="UniProtKB-UniRule"/>
</dbReference>
<dbReference type="UniPathway" id="UPA00048">
    <property type="reaction ID" value="UER00071"/>
</dbReference>
<evidence type="ECO:0000259" key="11">
    <source>
        <dbReference type="Pfam" id="PF00694"/>
    </source>
</evidence>